<feature type="compositionally biased region" description="Low complexity" evidence="1">
    <location>
        <begin position="708"/>
        <end position="727"/>
    </location>
</feature>
<evidence type="ECO:0000313" key="2">
    <source>
        <dbReference type="EMBL" id="KXZ45323.1"/>
    </source>
</evidence>
<protein>
    <submittedName>
        <fullName evidence="2">Uncharacterized protein</fullName>
    </submittedName>
</protein>
<organism evidence="2 3">
    <name type="scientific">Gonium pectorale</name>
    <name type="common">Green alga</name>
    <dbReference type="NCBI Taxonomy" id="33097"/>
    <lineage>
        <taxon>Eukaryota</taxon>
        <taxon>Viridiplantae</taxon>
        <taxon>Chlorophyta</taxon>
        <taxon>core chlorophytes</taxon>
        <taxon>Chlorophyceae</taxon>
        <taxon>CS clade</taxon>
        <taxon>Chlamydomonadales</taxon>
        <taxon>Volvocaceae</taxon>
        <taxon>Gonium</taxon>
    </lineage>
</organism>
<feature type="compositionally biased region" description="Gly residues" evidence="1">
    <location>
        <begin position="752"/>
        <end position="761"/>
    </location>
</feature>
<evidence type="ECO:0000313" key="3">
    <source>
        <dbReference type="Proteomes" id="UP000075714"/>
    </source>
</evidence>
<feature type="region of interest" description="Disordered" evidence="1">
    <location>
        <begin position="697"/>
        <end position="788"/>
    </location>
</feature>
<dbReference type="STRING" id="33097.A0A150G6C9"/>
<feature type="region of interest" description="Disordered" evidence="1">
    <location>
        <begin position="805"/>
        <end position="842"/>
    </location>
</feature>
<feature type="region of interest" description="Disordered" evidence="1">
    <location>
        <begin position="434"/>
        <end position="506"/>
    </location>
</feature>
<dbReference type="EMBL" id="LSYV01000057">
    <property type="protein sequence ID" value="KXZ45323.1"/>
    <property type="molecule type" value="Genomic_DNA"/>
</dbReference>
<dbReference type="AlphaFoldDB" id="A0A150G6C9"/>
<dbReference type="OrthoDB" id="553180at2759"/>
<reference evidence="3" key="1">
    <citation type="journal article" date="2016" name="Nat. Commun.">
        <title>The Gonium pectorale genome demonstrates co-option of cell cycle regulation during the evolution of multicellularity.</title>
        <authorList>
            <person name="Hanschen E.R."/>
            <person name="Marriage T.N."/>
            <person name="Ferris P.J."/>
            <person name="Hamaji T."/>
            <person name="Toyoda A."/>
            <person name="Fujiyama A."/>
            <person name="Neme R."/>
            <person name="Noguchi H."/>
            <person name="Minakuchi Y."/>
            <person name="Suzuki M."/>
            <person name="Kawai-Toyooka H."/>
            <person name="Smith D.R."/>
            <person name="Sparks H."/>
            <person name="Anderson J."/>
            <person name="Bakaric R."/>
            <person name="Luria V."/>
            <person name="Karger A."/>
            <person name="Kirschner M.W."/>
            <person name="Durand P.M."/>
            <person name="Michod R.E."/>
            <person name="Nozaki H."/>
            <person name="Olson B.J."/>
        </authorList>
    </citation>
    <scope>NUCLEOTIDE SEQUENCE [LARGE SCALE GENOMIC DNA]</scope>
    <source>
        <strain evidence="3">NIES-2863</strain>
    </source>
</reference>
<evidence type="ECO:0000256" key="1">
    <source>
        <dbReference type="SAM" id="MobiDB-lite"/>
    </source>
</evidence>
<dbReference type="Proteomes" id="UP000075714">
    <property type="component" value="Unassembled WGS sequence"/>
</dbReference>
<feature type="compositionally biased region" description="Low complexity" evidence="1">
    <location>
        <begin position="762"/>
        <end position="772"/>
    </location>
</feature>
<feature type="compositionally biased region" description="Low complexity" evidence="1">
    <location>
        <begin position="805"/>
        <end position="820"/>
    </location>
</feature>
<sequence>MLQMQTSGGGPHVYPLTNGTRVVKAGQPYPNTTFVQTAVAMPAGPQQVGMVTVAPQGSQPQQMQQLSMQSLQVRAGGTMQLQGGVVQQPQQAKITPLQQQGPPSHVILKQPQAQMTVTAGPQVQQATGRIAAPGPFQTIAVRPASLRPTGGAPVAVQPVYVQAPTVTTTMRPAMRIPKLGTVATYNPVTGVRSAATATTHGGGVSPVLPAGLPASVVQQVQKAHLLQQQAQSAGLHSVAMQSGPGLQPGGVPTQQLQVRPMGVNIMGVNPGNGGGSQRQTTIVVGSNGVATAVQPSGSSVGLTVMGGSQPQQQQMSGSGFQVTQQGGGPQQVVNITLADGTTATTVMDASVLARMLSESSRGQAAKLQQQQLQQLQQLGGAGRGPAQMQTVHTFTLQQGQGQPQQQQLLQQQHVFQNQQLGVGGDTLGGLQRVQLAPAPGAPGGASGMPPLGPSGAGGQSRGLQMFGSSGAGALQHPGGNLTQGGQQQPDQQQGRRSHGSVSADADTSAAVFDASAALAAQLQAMGAVNVQQQGAGMVDGLSLVDLNSFVDQQQQQHLLMQQQPRANGQLPNSGHSHSFLGYVSQSAASGQDLSSGSSMGLPACAMDGGAGLGGGSMLDPAADPAAAAAAAVAVLGGGCGSREDLKAILVSIGQELARHSISVETAVTSGWLGVLTAMDVAVLADAYAEEERRVMTAKGGATGGGPSGAAPLQQQSSGEAGSAPGSSTHPHLQLLPPTGAMDVMPPPAEVAGAGGAGGPTSTGGASDAASQAPWPQPNECAGSGSSGDRSATAAILAMTASSRTSASMAASEDGASSAASGPEPQLARAPSGPVTGGTQSASTSSAFIQAPFNAFQYGFFRLGSAEGSGSFCAETKLSGLDGGAPDAAAALAEVFGERPWPPLGIGFMADELGLNAQAPPAPALPGASKIIDSASEYESGRLAGAPGRTVHAPSLVLGGPCFGLGGGAMGAHVTPANAHLHASTSQQQLQQPTEPASAGGALAALGAKSLLSAPGGVPSATSVGVGALSSGGGSAVSRAASEADREMENRFANLDLGCGFY</sequence>
<proteinExistence type="predicted"/>
<accession>A0A150G6C9</accession>
<feature type="compositionally biased region" description="Low complexity" evidence="1">
    <location>
        <begin position="483"/>
        <end position="506"/>
    </location>
</feature>
<name>A0A150G6C9_GONPE</name>
<keyword evidence="3" id="KW-1185">Reference proteome</keyword>
<gene>
    <name evidence="2" type="ORF">GPECTOR_56g420</name>
</gene>
<comment type="caution">
    <text evidence="2">The sequence shown here is derived from an EMBL/GenBank/DDBJ whole genome shotgun (WGS) entry which is preliminary data.</text>
</comment>